<comment type="caution">
    <text evidence="1">The sequence shown here is derived from an EMBL/GenBank/DDBJ whole genome shotgun (WGS) entry which is preliminary data.</text>
</comment>
<keyword evidence="2" id="KW-1185">Reference proteome</keyword>
<reference evidence="1" key="1">
    <citation type="submission" date="2020-06" db="EMBL/GenBank/DDBJ databases">
        <authorList>
            <person name="Dong N."/>
        </authorList>
    </citation>
    <scope>NUCLEOTIDE SEQUENCE</scope>
    <source>
        <strain evidence="1">R1692</strain>
    </source>
</reference>
<protein>
    <submittedName>
        <fullName evidence="1">PQQ-binding-like beta-propeller repeat protein</fullName>
    </submittedName>
</protein>
<dbReference type="InterPro" id="IPR011044">
    <property type="entry name" value="Quino_amine_DH_bsu"/>
</dbReference>
<evidence type="ECO:0000313" key="2">
    <source>
        <dbReference type="Proteomes" id="UP001170954"/>
    </source>
</evidence>
<gene>
    <name evidence="1" type="ORF">HX018_17810</name>
</gene>
<proteinExistence type="predicted"/>
<dbReference type="Proteomes" id="UP001170954">
    <property type="component" value="Unassembled WGS sequence"/>
</dbReference>
<dbReference type="InterPro" id="IPR015943">
    <property type="entry name" value="WD40/YVTN_repeat-like_dom_sf"/>
</dbReference>
<dbReference type="SUPFAM" id="SSF50969">
    <property type="entry name" value="YVTN repeat-like/Quinoprotein amine dehydrogenase"/>
    <property type="match status" value="1"/>
</dbReference>
<dbReference type="RefSeq" id="WP_286652260.1">
    <property type="nucleotide sequence ID" value="NZ_JACAGK010000070.1"/>
</dbReference>
<dbReference type="Gene3D" id="2.130.10.10">
    <property type="entry name" value="YVTN repeat-like/Quinoprotein amine dehydrogenase"/>
    <property type="match status" value="1"/>
</dbReference>
<accession>A0ABT7NS81</accession>
<evidence type="ECO:0000313" key="1">
    <source>
        <dbReference type="EMBL" id="MDM1050097.1"/>
    </source>
</evidence>
<reference evidence="1" key="2">
    <citation type="journal article" date="2022" name="Sci. Total Environ.">
        <title>Prevalence, transmission, and molecular epidemiology of tet(X)-positive bacteria among humans, animals, and environmental niches in China: An epidemiological, and genomic-based study.</title>
        <authorList>
            <person name="Dong N."/>
            <person name="Zeng Y."/>
            <person name="Cai C."/>
            <person name="Sun C."/>
            <person name="Lu J."/>
            <person name="Liu C."/>
            <person name="Zhou H."/>
            <person name="Sun Q."/>
            <person name="Shu L."/>
            <person name="Wang H."/>
            <person name="Wang Y."/>
            <person name="Wang S."/>
            <person name="Wu C."/>
            <person name="Chan E.W."/>
            <person name="Chen G."/>
            <person name="Shen Z."/>
            <person name="Chen S."/>
            <person name="Zhang R."/>
        </authorList>
    </citation>
    <scope>NUCLEOTIDE SEQUENCE</scope>
    <source>
        <strain evidence="1">R1692</strain>
    </source>
</reference>
<name>A0ABT7NS81_9SPHI</name>
<sequence>MRNTIIVSILLFIAVVVASVFYFGDLNKEEKKSVKPINYLPSDTYLITSFVNDATTDNIFKDFEIFEAVLGHSFQDHISQLKQQLLRNKDIASYLTDQEMFVSFHPEKEGIATLFSIPTTEKIDKETIIEILPKIGTDYQVQQQDTLGMQLFSYKAAKSDSTFYVSYLDDIFFATYSKELLLKTLDKKTPKFDEKQVEFFNKNNSRNAPFTVYLAQQNLPAIVDKFRRNRPGDFLRQFINIKGQTAWNINYKQDALMLSGESELEETKGHYIALFANQRKTTQRLYNYFPSNSAMFIEYSFSDAKAWQNDLNAWHAITEDSKQLEGQTKEIEKNRADLLTNFQAAMGGDFAVVEQNNSDYLGFISIQDSSKFLDVLSDVAESVGDSTYRFRYSNIPYRFYGEGLKAFSRPYFKRIDGLIVMANHQSTLQEYAQKWRRKDLLIGTLGFKNYEKIQGNEANVTVFLNTKNASSFLINNLETTYSKNFRNNKEYELQEFYSWSLQLTGNSGNFLSRLYAIYKSKNTLGATPEWTYSMGSRLITGPFVFEHSDTSQFIFAQEQDHTVHAVHPSGNKLWTTLFAGRIVGKVQQLQDRSLLAVTDRRRLYRFDSNGKTLRGFSTSIKDEPISHPTHVDWGGQQMLLIPGKNRVMAYNMEGGPIDGWDNVQVDGEILGPVQFHDNKAIVTTSYGRVYFFDAGGNKIQEIDVPGDISFVSNLGIVVRENQTLYYATDDIGDVYRITADGQSSKVFEGRWNNKYIADFENVNGTSAPELIVLDGPQLQVYQLGDTLQKVYEHTFTQDVDNRPYYFASGSGGLTSLGIAAQGTNLIYLFAENGTLVDGFPLEAQPLFYYGKINYNSSNYLICTRRDFKLYAYRH</sequence>
<organism evidence="1 2">
    <name type="scientific">Sphingobacterium hotanense</name>
    <dbReference type="NCBI Taxonomy" id="649196"/>
    <lineage>
        <taxon>Bacteria</taxon>
        <taxon>Pseudomonadati</taxon>
        <taxon>Bacteroidota</taxon>
        <taxon>Sphingobacteriia</taxon>
        <taxon>Sphingobacteriales</taxon>
        <taxon>Sphingobacteriaceae</taxon>
        <taxon>Sphingobacterium</taxon>
    </lineage>
</organism>
<dbReference type="EMBL" id="JACAGK010000070">
    <property type="protein sequence ID" value="MDM1050097.1"/>
    <property type="molecule type" value="Genomic_DNA"/>
</dbReference>